<dbReference type="PANTHER" id="PTHR30154">
    <property type="entry name" value="LEUCINE-RESPONSIVE REGULATORY PROTEIN"/>
    <property type="match status" value="1"/>
</dbReference>
<dbReference type="SMART" id="SM00344">
    <property type="entry name" value="HTH_ASNC"/>
    <property type="match status" value="2"/>
</dbReference>
<keyword evidence="6" id="KW-1185">Reference proteome</keyword>
<dbReference type="Gene3D" id="1.10.10.10">
    <property type="entry name" value="Winged helix-like DNA-binding domain superfamily/Winged helix DNA-binding domain"/>
    <property type="match status" value="2"/>
</dbReference>
<evidence type="ECO:0000313" key="6">
    <source>
        <dbReference type="Proteomes" id="UP001589646"/>
    </source>
</evidence>
<feature type="domain" description="HTH asnC-type" evidence="4">
    <location>
        <begin position="6"/>
        <end position="66"/>
    </location>
</feature>
<dbReference type="PRINTS" id="PR00033">
    <property type="entry name" value="HTHASNC"/>
</dbReference>
<dbReference type="PANTHER" id="PTHR30154:SF34">
    <property type="entry name" value="TRANSCRIPTIONAL REGULATOR AZLB"/>
    <property type="match status" value="1"/>
</dbReference>
<protein>
    <submittedName>
        <fullName evidence="5">Lrp/AsnC family transcriptional regulator</fullName>
    </submittedName>
</protein>
<evidence type="ECO:0000256" key="3">
    <source>
        <dbReference type="ARBA" id="ARBA00023163"/>
    </source>
</evidence>
<dbReference type="Pfam" id="PF01037">
    <property type="entry name" value="AsnC_trans_reg"/>
    <property type="match status" value="1"/>
</dbReference>
<dbReference type="InterPro" id="IPR011008">
    <property type="entry name" value="Dimeric_a/b-barrel"/>
</dbReference>
<dbReference type="PROSITE" id="PS50956">
    <property type="entry name" value="HTH_ASNC_2"/>
    <property type="match status" value="1"/>
</dbReference>
<reference evidence="5 6" key="1">
    <citation type="submission" date="2024-09" db="EMBL/GenBank/DDBJ databases">
        <authorList>
            <person name="Sun Q."/>
            <person name="Mori K."/>
        </authorList>
    </citation>
    <scope>NUCLEOTIDE SEQUENCE [LARGE SCALE GENOMIC DNA]</scope>
    <source>
        <strain evidence="5 6">JCM 3323</strain>
    </source>
</reference>
<dbReference type="Gene3D" id="3.30.70.920">
    <property type="match status" value="1"/>
</dbReference>
<dbReference type="InterPro" id="IPR000485">
    <property type="entry name" value="AsnC-type_HTH_dom"/>
</dbReference>
<dbReference type="RefSeq" id="WP_346124819.1">
    <property type="nucleotide sequence ID" value="NZ_BAAAXC010000015.1"/>
</dbReference>
<dbReference type="InterPro" id="IPR036390">
    <property type="entry name" value="WH_DNA-bd_sf"/>
</dbReference>
<dbReference type="Proteomes" id="UP001589646">
    <property type="component" value="Unassembled WGS sequence"/>
</dbReference>
<dbReference type="Pfam" id="PF13404">
    <property type="entry name" value="HTH_AsnC-type"/>
    <property type="match status" value="2"/>
</dbReference>
<dbReference type="EMBL" id="JBHMCE010000008">
    <property type="protein sequence ID" value="MFB9530317.1"/>
    <property type="molecule type" value="Genomic_DNA"/>
</dbReference>
<evidence type="ECO:0000256" key="1">
    <source>
        <dbReference type="ARBA" id="ARBA00023015"/>
    </source>
</evidence>
<dbReference type="SUPFAM" id="SSF46785">
    <property type="entry name" value="Winged helix' DNA-binding domain"/>
    <property type="match status" value="2"/>
</dbReference>
<evidence type="ECO:0000313" key="5">
    <source>
        <dbReference type="EMBL" id="MFB9530317.1"/>
    </source>
</evidence>
<keyword evidence="2" id="KW-0238">DNA-binding</keyword>
<dbReference type="InterPro" id="IPR036388">
    <property type="entry name" value="WH-like_DNA-bd_sf"/>
</dbReference>
<gene>
    <name evidence="5" type="ORF">ACFFRN_27275</name>
</gene>
<accession>A0ABV5Q499</accession>
<dbReference type="InterPro" id="IPR019887">
    <property type="entry name" value="Tscrpt_reg_AsnC/Lrp_C"/>
</dbReference>
<sequence length="328" mass="35429">MDPLTLDELDRRLVHALQIDGRAAFSHIAAVLGTSDRTIARRYRRLRSAGAVRVVGLPNGRHLGQVDWLVRLRCTPDSATAVAAALARRQDTSWVSLISGGTEITCITRTSGRAKDSELLLQKLPRTPRITAVTAHCLLRAVAGTGGWPGRTAALNRQQIDDLRPASTPTPRTDHNVELTDADNRLLTELAKDGRTSYPHLAGATGWSETTVRRRLDQLRRTNVLYFAVEADPLLFDHTTEAMLWLTIAPAALTTVTQALSTHPEIGFAAATTGPANVVAFVVCRDADALYDYLATRIGTLDGILQAETAPVVRRVKGAGTLLIPSAG</sequence>
<keyword evidence="1" id="KW-0805">Transcription regulation</keyword>
<evidence type="ECO:0000256" key="2">
    <source>
        <dbReference type="ARBA" id="ARBA00023125"/>
    </source>
</evidence>
<comment type="caution">
    <text evidence="5">The sequence shown here is derived from an EMBL/GenBank/DDBJ whole genome shotgun (WGS) entry which is preliminary data.</text>
</comment>
<proteinExistence type="predicted"/>
<name>A0ABV5Q499_9ACTN</name>
<dbReference type="InterPro" id="IPR019888">
    <property type="entry name" value="Tscrpt_reg_AsnC-like"/>
</dbReference>
<evidence type="ECO:0000259" key="4">
    <source>
        <dbReference type="PROSITE" id="PS50956"/>
    </source>
</evidence>
<organism evidence="5 6">
    <name type="scientific">Nonomuraea roseola</name>
    <dbReference type="NCBI Taxonomy" id="46179"/>
    <lineage>
        <taxon>Bacteria</taxon>
        <taxon>Bacillati</taxon>
        <taxon>Actinomycetota</taxon>
        <taxon>Actinomycetes</taxon>
        <taxon>Streptosporangiales</taxon>
        <taxon>Streptosporangiaceae</taxon>
        <taxon>Nonomuraea</taxon>
    </lineage>
</organism>
<keyword evidence="3" id="KW-0804">Transcription</keyword>
<dbReference type="SUPFAM" id="SSF54909">
    <property type="entry name" value="Dimeric alpha+beta barrel"/>
    <property type="match status" value="1"/>
</dbReference>